<evidence type="ECO:0000313" key="2">
    <source>
        <dbReference type="EMBL" id="SHH16788.1"/>
    </source>
</evidence>
<dbReference type="Proteomes" id="UP000189796">
    <property type="component" value="Chromosome I"/>
</dbReference>
<proteinExistence type="predicted"/>
<gene>
    <name evidence="2" type="ORF">SAMN05443248_3933</name>
</gene>
<name>A0A1M5QS57_9BRAD</name>
<protein>
    <submittedName>
        <fullName evidence="2">Uncharacterized protein</fullName>
    </submittedName>
</protein>
<dbReference type="AlphaFoldDB" id="A0A1M5QS57"/>
<reference evidence="2 3" key="1">
    <citation type="submission" date="2016-11" db="EMBL/GenBank/DDBJ databases">
        <authorList>
            <person name="Jaros S."/>
            <person name="Januszkiewicz K."/>
            <person name="Wedrychowicz H."/>
        </authorList>
    </citation>
    <scope>NUCLEOTIDE SEQUENCE [LARGE SCALE GENOMIC DNA]</scope>
    <source>
        <strain evidence="2 3">GAS138</strain>
    </source>
</reference>
<accession>A0A1M5QS57</accession>
<feature type="region of interest" description="Disordered" evidence="1">
    <location>
        <begin position="67"/>
        <end position="93"/>
    </location>
</feature>
<sequence>MNIAAAHMLEPEPIEIDPRPCELCGRTIDQHECVDQGEGPEFHCFPDDDIVAQWELADPRDAWRHTGEVPPAADVRNSDISARPAKAPQYRTPQSTVDAFRLVAGRDVAHLRAWLGNRPKDAPYLLSLLEGQAHD</sequence>
<evidence type="ECO:0000313" key="3">
    <source>
        <dbReference type="Proteomes" id="UP000189796"/>
    </source>
</evidence>
<dbReference type="EMBL" id="LT670817">
    <property type="protein sequence ID" value="SHH16788.1"/>
    <property type="molecule type" value="Genomic_DNA"/>
</dbReference>
<dbReference type="RefSeq" id="WP_172842588.1">
    <property type="nucleotide sequence ID" value="NZ_LT670817.1"/>
</dbReference>
<organism evidence="2 3">
    <name type="scientific">Bradyrhizobium erythrophlei</name>
    <dbReference type="NCBI Taxonomy" id="1437360"/>
    <lineage>
        <taxon>Bacteria</taxon>
        <taxon>Pseudomonadati</taxon>
        <taxon>Pseudomonadota</taxon>
        <taxon>Alphaproteobacteria</taxon>
        <taxon>Hyphomicrobiales</taxon>
        <taxon>Nitrobacteraceae</taxon>
        <taxon>Bradyrhizobium</taxon>
    </lineage>
</organism>
<evidence type="ECO:0000256" key="1">
    <source>
        <dbReference type="SAM" id="MobiDB-lite"/>
    </source>
</evidence>